<organism evidence="1 2">
    <name type="scientific">Phytophthora palmivora</name>
    <dbReference type="NCBI Taxonomy" id="4796"/>
    <lineage>
        <taxon>Eukaryota</taxon>
        <taxon>Sar</taxon>
        <taxon>Stramenopiles</taxon>
        <taxon>Oomycota</taxon>
        <taxon>Peronosporomycetes</taxon>
        <taxon>Peronosporales</taxon>
        <taxon>Peronosporaceae</taxon>
        <taxon>Phytophthora</taxon>
    </lineage>
</organism>
<protein>
    <submittedName>
        <fullName evidence="1">Uncharacterized protein</fullName>
    </submittedName>
</protein>
<reference evidence="1 2" key="1">
    <citation type="journal article" date="2017" name="Genome Biol. Evol.">
        <title>Phytophthora megakarya and P. palmivora, closely related causal agents of cacao black pod rot, underwent increases in genome sizes and gene numbers by different mechanisms.</title>
        <authorList>
            <person name="Ali S.S."/>
            <person name="Shao J."/>
            <person name="Lary D.J."/>
            <person name="Kronmiller B."/>
            <person name="Shen D."/>
            <person name="Strem M.D."/>
            <person name="Amoako-Attah I."/>
            <person name="Akrofi A.Y."/>
            <person name="Begoude B.A."/>
            <person name="Ten Hoopen G.M."/>
            <person name="Coulibaly K."/>
            <person name="Kebe B.I."/>
            <person name="Melnick R.L."/>
            <person name="Guiltinan M.J."/>
            <person name="Tyler B.M."/>
            <person name="Meinhardt L.W."/>
            <person name="Bailey B.A."/>
        </authorList>
    </citation>
    <scope>NUCLEOTIDE SEQUENCE [LARGE SCALE GENOMIC DNA]</scope>
    <source>
        <strain evidence="2">sbr112.9</strain>
    </source>
</reference>
<keyword evidence="2" id="KW-1185">Reference proteome</keyword>
<evidence type="ECO:0000313" key="2">
    <source>
        <dbReference type="Proteomes" id="UP000237271"/>
    </source>
</evidence>
<accession>A0A2P4XB56</accession>
<name>A0A2P4XB56_9STRA</name>
<evidence type="ECO:0000313" key="1">
    <source>
        <dbReference type="EMBL" id="POM62749.1"/>
    </source>
</evidence>
<dbReference type="AlphaFoldDB" id="A0A2P4XB56"/>
<dbReference type="OrthoDB" id="122204at2759"/>
<proteinExistence type="predicted"/>
<gene>
    <name evidence="1" type="ORF">PHPALM_28051</name>
</gene>
<dbReference type="Proteomes" id="UP000237271">
    <property type="component" value="Unassembled WGS sequence"/>
</dbReference>
<comment type="caution">
    <text evidence="1">The sequence shown here is derived from an EMBL/GenBank/DDBJ whole genome shotgun (WGS) entry which is preliminary data.</text>
</comment>
<dbReference type="EMBL" id="NCKW01015504">
    <property type="protein sequence ID" value="POM62749.1"/>
    <property type="molecule type" value="Genomic_DNA"/>
</dbReference>
<sequence>MYYAKQKLSRSSFSVIEFGNDEDNSLVVQTPQRIDSQLHYFIVPEVREHVKTSVFQLVDSAKANTDIGMGGFQLNTCVYFGKLDSYPDDRRAGNLQIVVRNIDLDCAILKSFQSK</sequence>